<dbReference type="CDD" id="cd03024">
    <property type="entry name" value="DsbA_FrnE"/>
    <property type="match status" value="1"/>
</dbReference>
<proteinExistence type="predicted"/>
<dbReference type="PANTHER" id="PTHR13887:SF41">
    <property type="entry name" value="THIOREDOXIN SUPERFAMILY PROTEIN"/>
    <property type="match status" value="1"/>
</dbReference>
<dbReference type="PANTHER" id="PTHR13887">
    <property type="entry name" value="GLUTATHIONE S-TRANSFERASE KAPPA"/>
    <property type="match status" value="1"/>
</dbReference>
<protein>
    <submittedName>
        <fullName evidence="2">DsbA family oxidoreductase</fullName>
    </submittedName>
</protein>
<reference evidence="2 3" key="1">
    <citation type="journal article" date="2019" name="Int. J. Syst. Evol. Microbiol.">
        <title>The Global Catalogue of Microorganisms (GCM) 10K type strain sequencing project: providing services to taxonomists for standard genome sequencing and annotation.</title>
        <authorList>
            <consortium name="The Broad Institute Genomics Platform"/>
            <consortium name="The Broad Institute Genome Sequencing Center for Infectious Disease"/>
            <person name="Wu L."/>
            <person name="Ma J."/>
        </authorList>
    </citation>
    <scope>NUCLEOTIDE SEQUENCE [LARGE SCALE GENOMIC DNA]</scope>
    <source>
        <strain evidence="2 3">JCM 16009</strain>
    </source>
</reference>
<dbReference type="Gene3D" id="3.40.30.10">
    <property type="entry name" value="Glutaredoxin"/>
    <property type="match status" value="1"/>
</dbReference>
<evidence type="ECO:0000313" key="2">
    <source>
        <dbReference type="EMBL" id="GAA1856860.1"/>
    </source>
</evidence>
<dbReference type="SUPFAM" id="SSF52833">
    <property type="entry name" value="Thioredoxin-like"/>
    <property type="match status" value="1"/>
</dbReference>
<evidence type="ECO:0000259" key="1">
    <source>
        <dbReference type="Pfam" id="PF01323"/>
    </source>
</evidence>
<accession>A0ABN2N7Y3</accession>
<evidence type="ECO:0000313" key="3">
    <source>
        <dbReference type="Proteomes" id="UP001500449"/>
    </source>
</evidence>
<dbReference type="Proteomes" id="UP001500449">
    <property type="component" value="Unassembled WGS sequence"/>
</dbReference>
<name>A0ABN2N7Y3_9PSEU</name>
<comment type="caution">
    <text evidence="2">The sequence shown here is derived from an EMBL/GenBank/DDBJ whole genome shotgun (WGS) entry which is preliminary data.</text>
</comment>
<dbReference type="InterPro" id="IPR001853">
    <property type="entry name" value="DSBA-like_thioredoxin_dom"/>
</dbReference>
<organism evidence="2 3">
    <name type="scientific">Pseudonocardia ailaonensis</name>
    <dbReference type="NCBI Taxonomy" id="367279"/>
    <lineage>
        <taxon>Bacteria</taxon>
        <taxon>Bacillati</taxon>
        <taxon>Actinomycetota</taxon>
        <taxon>Actinomycetes</taxon>
        <taxon>Pseudonocardiales</taxon>
        <taxon>Pseudonocardiaceae</taxon>
        <taxon>Pseudonocardia</taxon>
    </lineage>
</organism>
<dbReference type="InterPro" id="IPR036249">
    <property type="entry name" value="Thioredoxin-like_sf"/>
</dbReference>
<gene>
    <name evidence="2" type="ORF">GCM10009836_41410</name>
</gene>
<dbReference type="Pfam" id="PF01323">
    <property type="entry name" value="DSBA"/>
    <property type="match status" value="1"/>
</dbReference>
<dbReference type="EMBL" id="BAAAQK010000012">
    <property type="protein sequence ID" value="GAA1856860.1"/>
    <property type="molecule type" value="Genomic_DNA"/>
</dbReference>
<keyword evidence="3" id="KW-1185">Reference proteome</keyword>
<dbReference type="RefSeq" id="WP_344419379.1">
    <property type="nucleotide sequence ID" value="NZ_BAAAQK010000012.1"/>
</dbReference>
<feature type="domain" description="DSBA-like thioredoxin" evidence="1">
    <location>
        <begin position="2"/>
        <end position="205"/>
    </location>
</feature>
<sequence>MQLEIWSDVACPWCALGTRRIAEALERFPGEVDVRYRSFELDPEAPARHPGDRTERIARKIGRDADQLRAMEAQMTALAAEDGLEFHFDRTQDGNTHDAHRLLHLAWDLGGSSLQATLKSALVTALFRDGEPIGEHEALRRVAVGAGLPEADVERVLGSNEYADAVRDDERLARGFGISGVPFFVIDRTYGISGAQPADVLVRALEEAAQAGTPSGNAR</sequence>